<organism evidence="2 3">
    <name type="scientific">Ditylenchus dipsaci</name>
    <dbReference type="NCBI Taxonomy" id="166011"/>
    <lineage>
        <taxon>Eukaryota</taxon>
        <taxon>Metazoa</taxon>
        <taxon>Ecdysozoa</taxon>
        <taxon>Nematoda</taxon>
        <taxon>Chromadorea</taxon>
        <taxon>Rhabditida</taxon>
        <taxon>Tylenchina</taxon>
        <taxon>Tylenchomorpha</taxon>
        <taxon>Sphaerularioidea</taxon>
        <taxon>Anguinidae</taxon>
        <taxon>Anguininae</taxon>
        <taxon>Ditylenchus</taxon>
    </lineage>
</organism>
<name>A0A915DUV5_9BILA</name>
<evidence type="ECO:0000313" key="2">
    <source>
        <dbReference type="Proteomes" id="UP000887574"/>
    </source>
</evidence>
<sequence>MFQPRRPIVQPPPRSSSPAPVVDPLLVTPAPEVVPARNLNSQLTNVPVKSGGGITTEGKRKVELRKLDLLVEAIRWET</sequence>
<dbReference type="WBParaSite" id="jg23920">
    <property type="protein sequence ID" value="jg23920"/>
    <property type="gene ID" value="jg23920"/>
</dbReference>
<proteinExistence type="predicted"/>
<keyword evidence="2" id="KW-1185">Reference proteome</keyword>
<protein>
    <submittedName>
        <fullName evidence="3">Uncharacterized protein</fullName>
    </submittedName>
</protein>
<evidence type="ECO:0000256" key="1">
    <source>
        <dbReference type="SAM" id="MobiDB-lite"/>
    </source>
</evidence>
<evidence type="ECO:0000313" key="3">
    <source>
        <dbReference type="WBParaSite" id="jg23920"/>
    </source>
</evidence>
<dbReference type="Proteomes" id="UP000887574">
    <property type="component" value="Unplaced"/>
</dbReference>
<reference evidence="3" key="1">
    <citation type="submission" date="2022-11" db="UniProtKB">
        <authorList>
            <consortium name="WormBaseParasite"/>
        </authorList>
    </citation>
    <scope>IDENTIFICATION</scope>
</reference>
<dbReference type="AlphaFoldDB" id="A0A915DUV5"/>
<feature type="region of interest" description="Disordered" evidence="1">
    <location>
        <begin position="1"/>
        <end position="22"/>
    </location>
</feature>
<accession>A0A915DUV5</accession>